<dbReference type="Proteomes" id="UP000295735">
    <property type="component" value="Unassembled WGS sequence"/>
</dbReference>
<dbReference type="Proteomes" id="UP001057381">
    <property type="component" value="Chromosome"/>
</dbReference>
<name>A0A9Q9BSA7_9STAP</name>
<dbReference type="SUPFAM" id="SSF52821">
    <property type="entry name" value="Rhodanese/Cell cycle control phosphatase"/>
    <property type="match status" value="1"/>
</dbReference>
<dbReference type="KEGG" id="mequ:KFV11_00585"/>
<keyword evidence="4" id="KW-1185">Reference proteome</keyword>
<organism evidence="3 5">
    <name type="scientific">Macrococcus equipercicus</name>
    <dbReference type="NCBI Taxonomy" id="69967"/>
    <lineage>
        <taxon>Bacteria</taxon>
        <taxon>Bacillati</taxon>
        <taxon>Bacillota</taxon>
        <taxon>Bacilli</taxon>
        <taxon>Bacillales</taxon>
        <taxon>Staphylococcaceae</taxon>
        <taxon>Macrococcus</taxon>
    </lineage>
</organism>
<evidence type="ECO:0000259" key="1">
    <source>
        <dbReference type="PROSITE" id="PS50206"/>
    </source>
</evidence>
<reference evidence="2 4" key="1">
    <citation type="submission" date="2019-09" db="EMBL/GenBank/DDBJ databases">
        <authorList>
            <person name="Mazhar S."/>
            <person name="Altermann E."/>
            <person name="Hill C."/>
            <person name="Mcauliffe O."/>
        </authorList>
    </citation>
    <scope>NUCLEOTIDE SEQUENCE [LARGE SCALE GENOMIC DNA]</scope>
    <source>
        <strain evidence="2 4">ATCC 51831</strain>
    </source>
</reference>
<dbReference type="Pfam" id="PF00581">
    <property type="entry name" value="Rhodanese"/>
    <property type="match status" value="1"/>
</dbReference>
<dbReference type="CDD" id="cd00158">
    <property type="entry name" value="RHOD"/>
    <property type="match status" value="1"/>
</dbReference>
<dbReference type="InterPro" id="IPR036873">
    <property type="entry name" value="Rhodanese-like_dom_sf"/>
</dbReference>
<dbReference type="AlphaFoldDB" id="A0A9Q9BSA7"/>
<evidence type="ECO:0000313" key="5">
    <source>
        <dbReference type="Proteomes" id="UP001057381"/>
    </source>
</evidence>
<dbReference type="RefSeq" id="WP_149459106.1">
    <property type="nucleotide sequence ID" value="NZ_CP073809.1"/>
</dbReference>
<evidence type="ECO:0000313" key="3">
    <source>
        <dbReference type="EMBL" id="UTH14809.1"/>
    </source>
</evidence>
<proteinExistence type="predicted"/>
<dbReference type="EMBL" id="SCWC02000003">
    <property type="protein sequence ID" value="KAA1039722.1"/>
    <property type="molecule type" value="Genomic_DNA"/>
</dbReference>
<feature type="domain" description="Rhodanese" evidence="1">
    <location>
        <begin position="9"/>
        <end position="53"/>
    </location>
</feature>
<dbReference type="PROSITE" id="PS50206">
    <property type="entry name" value="RHODANESE_3"/>
    <property type="match status" value="1"/>
</dbReference>
<accession>A0A9Q9BSA7</accession>
<evidence type="ECO:0000313" key="2">
    <source>
        <dbReference type="EMBL" id="KAA1039722.1"/>
    </source>
</evidence>
<dbReference type="InterPro" id="IPR001763">
    <property type="entry name" value="Rhodanese-like_dom"/>
</dbReference>
<reference evidence="3" key="2">
    <citation type="submission" date="2021-04" db="EMBL/GenBank/DDBJ databases">
        <title>Complete Genome Sequences of Macrococcus spp. from dog and cattle.</title>
        <authorList>
            <person name="Schwendener S."/>
            <person name="Perreten V."/>
        </authorList>
    </citation>
    <scope>NUCLEOTIDE SEQUENCE</scope>
    <source>
        <strain evidence="3">Epi0143-OL</strain>
    </source>
</reference>
<protein>
    <submittedName>
        <fullName evidence="3">Rhodanese-like domain-containing protein</fullName>
    </submittedName>
</protein>
<evidence type="ECO:0000313" key="4">
    <source>
        <dbReference type="Proteomes" id="UP000295735"/>
    </source>
</evidence>
<dbReference type="EMBL" id="CP073809">
    <property type="protein sequence ID" value="UTH14809.1"/>
    <property type="molecule type" value="Genomic_DNA"/>
</dbReference>
<dbReference type="OrthoDB" id="9800872at2"/>
<gene>
    <name evidence="2" type="ORF">ERX35_005735</name>
    <name evidence="3" type="ORF">KFV11_00585</name>
</gene>
<dbReference type="Gene3D" id="3.40.250.10">
    <property type="entry name" value="Rhodanese-like domain"/>
    <property type="match status" value="1"/>
</dbReference>
<sequence>MENRIHEFNKEDDYIIICCSGNRSNTACQLLNAHSVNVTNVAGGMIEWNRLQWLQLLYC</sequence>